<keyword evidence="2" id="KW-1185">Reference proteome</keyword>
<evidence type="ECO:0000313" key="2">
    <source>
        <dbReference type="Proteomes" id="UP000595437"/>
    </source>
</evidence>
<dbReference type="Proteomes" id="UP000595437">
    <property type="component" value="Chromosome 2"/>
</dbReference>
<evidence type="ECO:0000313" key="1">
    <source>
        <dbReference type="EMBL" id="QQP57950.1"/>
    </source>
</evidence>
<reference evidence="2" key="1">
    <citation type="submission" date="2021-01" db="EMBL/GenBank/DDBJ databases">
        <title>Caligus Genome Assembly.</title>
        <authorList>
            <person name="Gallardo-Escarate C."/>
        </authorList>
    </citation>
    <scope>NUCLEOTIDE SEQUENCE [LARGE SCALE GENOMIC DNA]</scope>
</reference>
<proteinExistence type="predicted"/>
<name>A0A7T8QWR2_CALRO</name>
<sequence length="91" mass="10328">ERHTPRFRDCPMVSVLKKFVANSKVLWQKKLTSRELLLPTELRVIILAAVARYAAFGPIHDASGDPGTLASDQIKYFPRSLHTTSKLFTQF</sequence>
<dbReference type="EMBL" id="CP045891">
    <property type="protein sequence ID" value="QQP57950.1"/>
    <property type="molecule type" value="Genomic_DNA"/>
</dbReference>
<feature type="non-terminal residue" evidence="1">
    <location>
        <position position="1"/>
    </location>
</feature>
<protein>
    <submittedName>
        <fullName evidence="1">Uncharacterized protein</fullName>
    </submittedName>
</protein>
<organism evidence="1 2">
    <name type="scientific">Caligus rogercresseyi</name>
    <name type="common">Sea louse</name>
    <dbReference type="NCBI Taxonomy" id="217165"/>
    <lineage>
        <taxon>Eukaryota</taxon>
        <taxon>Metazoa</taxon>
        <taxon>Ecdysozoa</taxon>
        <taxon>Arthropoda</taxon>
        <taxon>Crustacea</taxon>
        <taxon>Multicrustacea</taxon>
        <taxon>Hexanauplia</taxon>
        <taxon>Copepoda</taxon>
        <taxon>Siphonostomatoida</taxon>
        <taxon>Caligidae</taxon>
        <taxon>Caligus</taxon>
    </lineage>
</organism>
<accession>A0A7T8QWR2</accession>
<dbReference type="AlphaFoldDB" id="A0A7T8QWR2"/>
<gene>
    <name evidence="1" type="ORF">FKW44_003114</name>
</gene>